<evidence type="ECO:0000256" key="2">
    <source>
        <dbReference type="ARBA" id="ARBA00022679"/>
    </source>
</evidence>
<dbReference type="AlphaFoldDB" id="T1JI59"/>
<dbReference type="EMBL" id="JH431152">
    <property type="status" value="NOT_ANNOTATED_CDS"/>
    <property type="molecule type" value="Genomic_DNA"/>
</dbReference>
<dbReference type="PhylomeDB" id="T1JI59"/>
<evidence type="ECO:0000256" key="7">
    <source>
        <dbReference type="RuleBase" id="RU079119"/>
    </source>
</evidence>
<dbReference type="EnsemblMetazoa" id="SMAR013540-RA">
    <property type="protein sequence ID" value="SMAR013540-PA"/>
    <property type="gene ID" value="SMAR013540"/>
</dbReference>
<keyword evidence="2 7" id="KW-0808">Transferase</keyword>
<evidence type="ECO:0000256" key="1">
    <source>
        <dbReference type="ARBA" id="ARBA00004141"/>
    </source>
</evidence>
<name>T1JI59_STRMM</name>
<evidence type="ECO:0000256" key="3">
    <source>
        <dbReference type="ARBA" id="ARBA00022692"/>
    </source>
</evidence>
<comment type="similarity">
    <text evidence="7">Belongs to the DHHC palmitoyltransferase family.</text>
</comment>
<comment type="subcellular location">
    <subcellularLocation>
        <location evidence="1">Membrane</location>
        <topology evidence="1">Multi-pass membrane protein</topology>
    </subcellularLocation>
</comment>
<evidence type="ECO:0000313" key="10">
    <source>
        <dbReference type="Proteomes" id="UP000014500"/>
    </source>
</evidence>
<reference evidence="9" key="2">
    <citation type="submission" date="2015-02" db="UniProtKB">
        <authorList>
            <consortium name="EnsemblMetazoa"/>
        </authorList>
    </citation>
    <scope>IDENTIFICATION</scope>
</reference>
<keyword evidence="5 7" id="KW-0472">Membrane</keyword>
<protein>
    <recommendedName>
        <fullName evidence="7">Palmitoyltransferase</fullName>
        <ecNumber evidence="7">2.3.1.225</ecNumber>
    </recommendedName>
</protein>
<evidence type="ECO:0000313" key="9">
    <source>
        <dbReference type="EnsemblMetazoa" id="SMAR013540-PA"/>
    </source>
</evidence>
<keyword evidence="10" id="KW-1185">Reference proteome</keyword>
<dbReference type="GO" id="GO:0019706">
    <property type="term" value="F:protein-cysteine S-palmitoyltransferase activity"/>
    <property type="evidence" value="ECO:0007669"/>
    <property type="project" value="UniProtKB-EC"/>
</dbReference>
<dbReference type="PANTHER" id="PTHR12246">
    <property type="entry name" value="PALMITOYLTRANSFERASE ZDHHC16"/>
    <property type="match status" value="1"/>
</dbReference>
<proteinExistence type="inferred from homology"/>
<sequence length="255" mass="29712">MEKQGDAGFIPRQKYEKAAFLFLFLGVPFAFVWDCLVVTPTYYDKTTWVVVAHYASELYIIINILGNFYMAIKLEILRHVQTIFTTQIIPLQKCNACSLKRDHHCIYLGTCVSYFNLRYFIVAVVYIWIGAVYGLIYYLPFYINTTDFSCYTFLQLIAPHVAIFFGYMTSYTLLLSVFLILILAILIFSTFILYEQTTAIIKGQTQWERKHDVKTYNIGFYKNMKQALGEKWYLVWLFPTVVSPLLCDGISFAQT</sequence>
<dbReference type="HOGENOM" id="CLU_027721_5_1_1"/>
<dbReference type="Proteomes" id="UP000014500">
    <property type="component" value="Unassembled WGS sequence"/>
</dbReference>
<feature type="transmembrane region" description="Helical" evidence="7">
    <location>
        <begin position="117"/>
        <end position="136"/>
    </location>
</feature>
<keyword evidence="3 7" id="KW-0812">Transmembrane</keyword>
<dbReference type="Pfam" id="PF01529">
    <property type="entry name" value="DHHC"/>
    <property type="match status" value="1"/>
</dbReference>
<evidence type="ECO:0000256" key="5">
    <source>
        <dbReference type="ARBA" id="ARBA00023136"/>
    </source>
</evidence>
<dbReference type="PROSITE" id="PS50216">
    <property type="entry name" value="DHHC"/>
    <property type="match status" value="1"/>
</dbReference>
<feature type="transmembrane region" description="Helical" evidence="7">
    <location>
        <begin position="173"/>
        <end position="194"/>
    </location>
</feature>
<evidence type="ECO:0000256" key="6">
    <source>
        <dbReference type="ARBA" id="ARBA00023315"/>
    </source>
</evidence>
<feature type="transmembrane region" description="Helical" evidence="7">
    <location>
        <begin position="232"/>
        <end position="253"/>
    </location>
</feature>
<dbReference type="STRING" id="126957.T1JI59"/>
<feature type="domain" description="Palmitoyltransferase DHHC" evidence="8">
    <location>
        <begin position="92"/>
        <end position="210"/>
    </location>
</feature>
<dbReference type="EC" id="2.3.1.225" evidence="7"/>
<dbReference type="OMA" id="HDGTHWQ"/>
<dbReference type="InterPro" id="IPR039859">
    <property type="entry name" value="PFA4/ZDH16/20/ERF2-like"/>
</dbReference>
<dbReference type="GO" id="GO:0016020">
    <property type="term" value="C:membrane"/>
    <property type="evidence" value="ECO:0007669"/>
    <property type="project" value="UniProtKB-SubCell"/>
</dbReference>
<evidence type="ECO:0000256" key="4">
    <source>
        <dbReference type="ARBA" id="ARBA00022989"/>
    </source>
</evidence>
<keyword evidence="6 7" id="KW-0012">Acyltransferase</keyword>
<accession>T1JI59</accession>
<dbReference type="eggNOG" id="KOG1311">
    <property type="taxonomic scope" value="Eukaryota"/>
</dbReference>
<organism evidence="9 10">
    <name type="scientific">Strigamia maritima</name>
    <name type="common">European centipede</name>
    <name type="synonym">Geophilus maritimus</name>
    <dbReference type="NCBI Taxonomy" id="126957"/>
    <lineage>
        <taxon>Eukaryota</taxon>
        <taxon>Metazoa</taxon>
        <taxon>Ecdysozoa</taxon>
        <taxon>Arthropoda</taxon>
        <taxon>Myriapoda</taxon>
        <taxon>Chilopoda</taxon>
        <taxon>Pleurostigmophora</taxon>
        <taxon>Geophilomorpha</taxon>
        <taxon>Linotaeniidae</taxon>
        <taxon>Strigamia</taxon>
    </lineage>
</organism>
<feature type="transmembrane region" description="Helical" evidence="7">
    <location>
        <begin position="20"/>
        <end position="43"/>
    </location>
</feature>
<reference evidence="10" key="1">
    <citation type="submission" date="2011-05" db="EMBL/GenBank/DDBJ databases">
        <authorList>
            <person name="Richards S.R."/>
            <person name="Qu J."/>
            <person name="Jiang H."/>
            <person name="Jhangiani S.N."/>
            <person name="Agravi P."/>
            <person name="Goodspeed R."/>
            <person name="Gross S."/>
            <person name="Mandapat C."/>
            <person name="Jackson L."/>
            <person name="Mathew T."/>
            <person name="Pu L."/>
            <person name="Thornton R."/>
            <person name="Saada N."/>
            <person name="Wilczek-Boney K.B."/>
            <person name="Lee S."/>
            <person name="Kovar C."/>
            <person name="Wu Y."/>
            <person name="Scherer S.E."/>
            <person name="Worley K.C."/>
            <person name="Muzny D.M."/>
            <person name="Gibbs R."/>
        </authorList>
    </citation>
    <scope>NUCLEOTIDE SEQUENCE</scope>
    <source>
        <strain evidence="10">Brora</strain>
    </source>
</reference>
<comment type="domain">
    <text evidence="7">The DHHC domain is required for palmitoyltransferase activity.</text>
</comment>
<dbReference type="InterPro" id="IPR001594">
    <property type="entry name" value="Palmitoyltrfase_DHHC"/>
</dbReference>
<comment type="catalytic activity">
    <reaction evidence="7">
        <text>L-cysteinyl-[protein] + hexadecanoyl-CoA = S-hexadecanoyl-L-cysteinyl-[protein] + CoA</text>
        <dbReference type="Rhea" id="RHEA:36683"/>
        <dbReference type="Rhea" id="RHEA-COMP:10131"/>
        <dbReference type="Rhea" id="RHEA-COMP:11032"/>
        <dbReference type="ChEBI" id="CHEBI:29950"/>
        <dbReference type="ChEBI" id="CHEBI:57287"/>
        <dbReference type="ChEBI" id="CHEBI:57379"/>
        <dbReference type="ChEBI" id="CHEBI:74151"/>
        <dbReference type="EC" id="2.3.1.225"/>
    </reaction>
</comment>
<keyword evidence="4 7" id="KW-1133">Transmembrane helix</keyword>
<evidence type="ECO:0000259" key="8">
    <source>
        <dbReference type="Pfam" id="PF01529"/>
    </source>
</evidence>